<dbReference type="GO" id="GO:2000641">
    <property type="term" value="P:regulation of early endosome to late endosome transport"/>
    <property type="evidence" value="ECO:0007669"/>
    <property type="project" value="TreeGrafter"/>
</dbReference>
<dbReference type="EnsemblMetazoa" id="XM_019993865.1">
    <property type="protein sequence ID" value="XP_019849424.1"/>
    <property type="gene ID" value="LOC100641497"/>
</dbReference>
<comment type="similarity">
    <text evidence="2">Belongs to the DENND10 family.</text>
</comment>
<keyword evidence="7" id="KW-1185">Reference proteome</keyword>
<evidence type="ECO:0000313" key="6">
    <source>
        <dbReference type="EnsemblMetazoa" id="Aqu2.1.38171_001"/>
    </source>
</evidence>
<dbReference type="eggNOG" id="ENOG502QVHR">
    <property type="taxonomic scope" value="Eukaryota"/>
</dbReference>
<dbReference type="InterPro" id="IPR037516">
    <property type="entry name" value="Tripartite_DENN"/>
</dbReference>
<name>A0A1X7VDQ2_AMPQE</name>
<evidence type="ECO:0000256" key="1">
    <source>
        <dbReference type="ARBA" id="ARBA00004603"/>
    </source>
</evidence>
<dbReference type="OrthoDB" id="66409at2759"/>
<evidence type="ECO:0000256" key="2">
    <source>
        <dbReference type="ARBA" id="ARBA00008641"/>
    </source>
</evidence>
<dbReference type="EnsemblMetazoa" id="Aqu2.1.38171_001">
    <property type="protein sequence ID" value="Aqu2.1.38171_001"/>
    <property type="gene ID" value="Aqu2.1.38171"/>
</dbReference>
<dbReference type="GO" id="GO:0005085">
    <property type="term" value="F:guanyl-nucleotide exchange factor activity"/>
    <property type="evidence" value="ECO:0007669"/>
    <property type="project" value="UniProtKB-KW"/>
</dbReference>
<dbReference type="Pfam" id="PF08616">
    <property type="entry name" value="SPA"/>
    <property type="match status" value="1"/>
</dbReference>
<gene>
    <name evidence="6" type="primary">100641497</name>
</gene>
<dbReference type="AlphaFoldDB" id="A0A1X7VDQ2"/>
<evidence type="ECO:0000256" key="4">
    <source>
        <dbReference type="ARBA" id="ARBA00022753"/>
    </source>
</evidence>
<dbReference type="GO" id="GO:0015031">
    <property type="term" value="P:protein transport"/>
    <property type="evidence" value="ECO:0007669"/>
    <property type="project" value="TreeGrafter"/>
</dbReference>
<dbReference type="InterPro" id="IPR042431">
    <property type="entry name" value="FAM45"/>
</dbReference>
<dbReference type="PANTHER" id="PTHR28544">
    <property type="entry name" value="PROTEIN FAM45A-RELATED"/>
    <property type="match status" value="1"/>
</dbReference>
<dbReference type="InParanoid" id="A0A1X7VDQ2"/>
<evidence type="ECO:0000256" key="3">
    <source>
        <dbReference type="ARBA" id="ARBA00022658"/>
    </source>
</evidence>
<dbReference type="KEGG" id="aqu:100641497"/>
<keyword evidence="3" id="KW-0344">Guanine-nucleotide releasing factor</keyword>
<dbReference type="STRING" id="400682.A0A1X7VDQ2"/>
<dbReference type="GO" id="GO:0005770">
    <property type="term" value="C:late endosome"/>
    <property type="evidence" value="ECO:0007669"/>
    <property type="project" value="UniProtKB-SubCell"/>
</dbReference>
<reference evidence="6" key="2">
    <citation type="submission" date="2017-05" db="UniProtKB">
        <authorList>
            <consortium name="EnsemblMetazoa"/>
        </authorList>
    </citation>
    <scope>IDENTIFICATION</scope>
</reference>
<reference evidence="7" key="1">
    <citation type="journal article" date="2010" name="Nature">
        <title>The Amphimedon queenslandica genome and the evolution of animal complexity.</title>
        <authorList>
            <person name="Srivastava M."/>
            <person name="Simakov O."/>
            <person name="Chapman J."/>
            <person name="Fahey B."/>
            <person name="Gauthier M.E."/>
            <person name="Mitros T."/>
            <person name="Richards G.S."/>
            <person name="Conaco C."/>
            <person name="Dacre M."/>
            <person name="Hellsten U."/>
            <person name="Larroux C."/>
            <person name="Putnam N.H."/>
            <person name="Stanke M."/>
            <person name="Adamska M."/>
            <person name="Darling A."/>
            <person name="Degnan S.M."/>
            <person name="Oakley T.H."/>
            <person name="Plachetzki D.C."/>
            <person name="Zhai Y."/>
            <person name="Adamski M."/>
            <person name="Calcino A."/>
            <person name="Cummins S.F."/>
            <person name="Goodstein D.M."/>
            <person name="Harris C."/>
            <person name="Jackson D.J."/>
            <person name="Leys S.P."/>
            <person name="Shu S."/>
            <person name="Woodcroft B.J."/>
            <person name="Vervoort M."/>
            <person name="Kosik K.S."/>
            <person name="Manning G."/>
            <person name="Degnan B.M."/>
            <person name="Rokhsar D.S."/>
        </authorList>
    </citation>
    <scope>NUCLEOTIDE SEQUENCE [LARGE SCALE GENOMIC DNA]</scope>
</reference>
<sequence>MATGPSNLLATGLIEKDDKGELMWVWSYPTVDSSLRELLLRKTSLEGGGDEEGKATLQYQYGHLGDVWYYLYNQEAQGKIEKVSSFCVVILTKDFNPEKYNHLAEIFSQDYLSSGDPVSIVTHFLSVYTRGEVTDPPPSCKEYHEKNYDIRRAYVARPLRELVKQFGVESILLYNALLLKKKVAVYAPDLQTLLDTCRTIPLLVWHRQNWNIVYPNVSLDDGETEALKMSYVAGFTDPAIEAHQELFDILVNVPAASINVNPASKESFGMTKLHKDIAMKLMDSVNNEDTTDQAIIKELSTKTKDLINNLQKLTGDDGKISLETLRARKMTPATENFLFSLAAVEGLAQL</sequence>
<dbReference type="PROSITE" id="PS50211">
    <property type="entry name" value="DENN"/>
    <property type="match status" value="1"/>
</dbReference>
<organism evidence="6">
    <name type="scientific">Amphimedon queenslandica</name>
    <name type="common">Sponge</name>
    <dbReference type="NCBI Taxonomy" id="400682"/>
    <lineage>
        <taxon>Eukaryota</taxon>
        <taxon>Metazoa</taxon>
        <taxon>Porifera</taxon>
        <taxon>Demospongiae</taxon>
        <taxon>Heteroscleromorpha</taxon>
        <taxon>Haplosclerida</taxon>
        <taxon>Niphatidae</taxon>
        <taxon>Amphimedon</taxon>
    </lineage>
</organism>
<proteinExistence type="inferred from homology"/>
<dbReference type="Proteomes" id="UP000007879">
    <property type="component" value="Unassembled WGS sequence"/>
</dbReference>
<dbReference type="OMA" id="HKDIAMF"/>
<comment type="subcellular location">
    <subcellularLocation>
        <location evidence="1">Late endosome</location>
    </subcellularLocation>
</comment>
<accession>A0A1X7VDQ2</accession>
<dbReference type="PANTHER" id="PTHR28544:SF1">
    <property type="entry name" value="DENN DOMAIN-CONTAINING PROTEIN 10-RELATED"/>
    <property type="match status" value="1"/>
</dbReference>
<evidence type="ECO:0000313" key="7">
    <source>
        <dbReference type="Proteomes" id="UP000007879"/>
    </source>
</evidence>
<feature type="domain" description="UDENN" evidence="5">
    <location>
        <begin position="6"/>
        <end position="350"/>
    </location>
</feature>
<dbReference type="GO" id="GO:0031267">
    <property type="term" value="F:small GTPase binding"/>
    <property type="evidence" value="ECO:0007669"/>
    <property type="project" value="TreeGrafter"/>
</dbReference>
<keyword evidence="4" id="KW-0967">Endosome</keyword>
<protein>
    <recommendedName>
        <fullName evidence="5">UDENN domain-containing protein</fullName>
    </recommendedName>
</protein>
<evidence type="ECO:0000259" key="5">
    <source>
        <dbReference type="PROSITE" id="PS50211"/>
    </source>
</evidence>